<evidence type="ECO:0000313" key="2">
    <source>
        <dbReference type="EMBL" id="ABG14712.1"/>
    </source>
</evidence>
<proteinExistence type="predicted"/>
<name>A0A0H2YAZ0_YERPA</name>
<dbReference type="Proteomes" id="UP000001971">
    <property type="component" value="Chromosome"/>
</dbReference>
<dbReference type="KEGG" id="ypa:YPA_2750"/>
<keyword evidence="1" id="KW-1133">Transmembrane helix</keyword>
<reference evidence="2 3" key="1">
    <citation type="journal article" date="2006" name="J. Bacteriol.">
        <title>Complete genome sequence of Yersinia pestis strains Antiqua and Nepal516: evidence of gene reduction in an emerging pathogen.</title>
        <authorList>
            <person name="Chain P.S."/>
            <person name="Hu P."/>
            <person name="Malfatti S.A."/>
            <person name="Radnedge L."/>
            <person name="Larimer F."/>
            <person name="Vergez L.M."/>
            <person name="Worsham P."/>
            <person name="Chu M.C."/>
            <person name="Andersen G.L."/>
        </authorList>
    </citation>
    <scope>NUCLEOTIDE SEQUENCE [LARGE SCALE GENOMIC DNA]</scope>
    <source>
        <strain evidence="2 3">Antiqua</strain>
    </source>
</reference>
<gene>
    <name evidence="2" type="ordered locus">YPA_2750</name>
</gene>
<dbReference type="AlphaFoldDB" id="A0A0H2YAZ0"/>
<feature type="transmembrane region" description="Helical" evidence="1">
    <location>
        <begin position="31"/>
        <end position="51"/>
    </location>
</feature>
<sequence length="52" mass="5736">MLIIFSDVFFMTTPVLTKQAVNQIQGGELGGYSLCGCYLAYYFLTSAILFAD</sequence>
<protein>
    <submittedName>
        <fullName evidence="2">Uncharacterized protein</fullName>
    </submittedName>
</protein>
<dbReference type="EMBL" id="CP000308">
    <property type="protein sequence ID" value="ABG14712.1"/>
    <property type="molecule type" value="Genomic_DNA"/>
</dbReference>
<evidence type="ECO:0000256" key="1">
    <source>
        <dbReference type="SAM" id="Phobius"/>
    </source>
</evidence>
<keyword evidence="1" id="KW-0472">Membrane</keyword>
<evidence type="ECO:0000313" key="3">
    <source>
        <dbReference type="Proteomes" id="UP000001971"/>
    </source>
</evidence>
<keyword evidence="1" id="KW-0812">Transmembrane</keyword>
<accession>A0A0H2YAZ0</accession>
<organism evidence="2 3">
    <name type="scientific">Yersinia pestis bv. Antiqua (strain Antiqua)</name>
    <dbReference type="NCBI Taxonomy" id="360102"/>
    <lineage>
        <taxon>Bacteria</taxon>
        <taxon>Pseudomonadati</taxon>
        <taxon>Pseudomonadota</taxon>
        <taxon>Gammaproteobacteria</taxon>
        <taxon>Enterobacterales</taxon>
        <taxon>Yersiniaceae</taxon>
        <taxon>Yersinia</taxon>
    </lineage>
</organism>